<evidence type="ECO:0000256" key="5">
    <source>
        <dbReference type="ARBA" id="ARBA00022723"/>
    </source>
</evidence>
<feature type="binding site" evidence="11">
    <location>
        <position position="148"/>
    </location>
    <ligand>
        <name>Zn(2+)</name>
        <dbReference type="ChEBI" id="CHEBI:29105"/>
        <label>2</label>
    </ligand>
</feature>
<feature type="domain" description="Peptidase M20 dimerisation" evidence="12">
    <location>
        <begin position="214"/>
        <end position="314"/>
    </location>
</feature>
<feature type="binding site" evidence="11">
    <location>
        <position position="183"/>
    </location>
    <ligand>
        <name>Zn(2+)</name>
        <dbReference type="ChEBI" id="CHEBI:29105"/>
        <label>2</label>
    </ligand>
</feature>
<dbReference type="NCBIfam" id="NF009920">
    <property type="entry name" value="PRK13381.1"/>
    <property type="match status" value="1"/>
</dbReference>
<dbReference type="PANTHER" id="PTHR42994">
    <property type="entry name" value="PEPTIDASE T"/>
    <property type="match status" value="1"/>
</dbReference>
<dbReference type="SUPFAM" id="SSF55031">
    <property type="entry name" value="Bacterial exopeptidase dimerisation domain"/>
    <property type="match status" value="1"/>
</dbReference>
<keyword evidence="8" id="KW-0482">Metalloprotease</keyword>
<evidence type="ECO:0000256" key="2">
    <source>
        <dbReference type="ARBA" id="ARBA00009692"/>
    </source>
</evidence>
<feature type="binding site" evidence="11">
    <location>
        <position position="148"/>
    </location>
    <ligand>
        <name>Zn(2+)</name>
        <dbReference type="ChEBI" id="CHEBI:29105"/>
        <label>1</label>
    </ligand>
</feature>
<organism evidence="13 14">
    <name type="scientific">Agrilactobacillus composti DSM 18527 = JCM 14202</name>
    <dbReference type="NCBI Taxonomy" id="1423734"/>
    <lineage>
        <taxon>Bacteria</taxon>
        <taxon>Bacillati</taxon>
        <taxon>Bacillota</taxon>
        <taxon>Bacilli</taxon>
        <taxon>Lactobacillales</taxon>
        <taxon>Lactobacillaceae</taxon>
        <taxon>Agrilactobacillus</taxon>
    </lineage>
</organism>
<dbReference type="GO" id="GO:0006508">
    <property type="term" value="P:proteolysis"/>
    <property type="evidence" value="ECO:0007669"/>
    <property type="project" value="UniProtKB-UniRule"/>
</dbReference>
<keyword evidence="4" id="KW-0645">Protease</keyword>
<comment type="catalytic activity">
    <reaction evidence="1">
        <text>Release of the N-terminal residue from a tripeptide.</text>
        <dbReference type="EC" id="3.4.11.4"/>
    </reaction>
</comment>
<dbReference type="Gene3D" id="3.30.70.360">
    <property type="match status" value="1"/>
</dbReference>
<dbReference type="EC" id="3.4.11.4" evidence="9"/>
<feature type="binding site" evidence="11">
    <location>
        <position position="387"/>
    </location>
    <ligand>
        <name>Zn(2+)</name>
        <dbReference type="ChEBI" id="CHEBI:29105"/>
        <label>2</label>
    </ligand>
</feature>
<dbReference type="GO" id="GO:0008237">
    <property type="term" value="F:metallopeptidase activity"/>
    <property type="evidence" value="ECO:0007669"/>
    <property type="project" value="UniProtKB-KW"/>
</dbReference>
<evidence type="ECO:0000256" key="4">
    <source>
        <dbReference type="ARBA" id="ARBA00022670"/>
    </source>
</evidence>
<dbReference type="PROSITE" id="PS00759">
    <property type="entry name" value="ARGE_DAPE_CPG2_2"/>
    <property type="match status" value="1"/>
</dbReference>
<dbReference type="PANTHER" id="PTHR42994:SF1">
    <property type="entry name" value="PEPTIDASE T"/>
    <property type="match status" value="1"/>
</dbReference>
<dbReference type="InterPro" id="IPR036264">
    <property type="entry name" value="Bact_exopeptidase_dim_dom"/>
</dbReference>
<dbReference type="InterPro" id="IPR002933">
    <property type="entry name" value="Peptidase_M20"/>
</dbReference>
<dbReference type="Proteomes" id="UP000051236">
    <property type="component" value="Unassembled WGS sequence"/>
</dbReference>
<protein>
    <recommendedName>
        <fullName evidence="9">Peptidase T</fullName>
        <ecNumber evidence="9">3.4.11.4</ecNumber>
    </recommendedName>
</protein>
<dbReference type="GO" id="GO:0005829">
    <property type="term" value="C:cytosol"/>
    <property type="evidence" value="ECO:0007669"/>
    <property type="project" value="TreeGrafter"/>
</dbReference>
<comment type="caution">
    <text evidence="13">The sequence shown here is derived from an EMBL/GenBank/DDBJ whole genome shotgun (WGS) entry which is preliminary data.</text>
</comment>
<reference evidence="13 14" key="1">
    <citation type="journal article" date="2015" name="Genome Announc.">
        <title>Expanding the biotechnology potential of lactobacilli through comparative genomics of 213 strains and associated genera.</title>
        <authorList>
            <person name="Sun Z."/>
            <person name="Harris H.M."/>
            <person name="McCann A."/>
            <person name="Guo C."/>
            <person name="Argimon S."/>
            <person name="Zhang W."/>
            <person name="Yang X."/>
            <person name="Jeffery I.B."/>
            <person name="Cooney J.C."/>
            <person name="Kagawa T.F."/>
            <person name="Liu W."/>
            <person name="Song Y."/>
            <person name="Salvetti E."/>
            <person name="Wrobel A."/>
            <person name="Rasinkangas P."/>
            <person name="Parkhill J."/>
            <person name="Rea M.C."/>
            <person name="O'Sullivan O."/>
            <person name="Ritari J."/>
            <person name="Douillard F.P."/>
            <person name="Paul Ross R."/>
            <person name="Yang R."/>
            <person name="Briner A.E."/>
            <person name="Felis G.E."/>
            <person name="de Vos W.M."/>
            <person name="Barrangou R."/>
            <person name="Klaenhammer T.R."/>
            <person name="Caufield P.W."/>
            <person name="Cui Y."/>
            <person name="Zhang H."/>
            <person name="O'Toole P.W."/>
        </authorList>
    </citation>
    <scope>NUCLEOTIDE SEQUENCE [LARGE SCALE GENOMIC DNA]</scope>
    <source>
        <strain evidence="13 14">DSM 18527</strain>
    </source>
</reference>
<evidence type="ECO:0000256" key="3">
    <source>
        <dbReference type="ARBA" id="ARBA00022438"/>
    </source>
</evidence>
<comment type="cofactor">
    <cofactor evidence="11">
        <name>Zn(2+)</name>
        <dbReference type="ChEBI" id="CHEBI:29105"/>
    </cofactor>
    <text evidence="11">Binds 2 Zn(2+) ions per subunit.</text>
</comment>
<dbReference type="GO" id="GO:0006518">
    <property type="term" value="P:peptide metabolic process"/>
    <property type="evidence" value="ECO:0007669"/>
    <property type="project" value="InterPro"/>
</dbReference>
<dbReference type="eggNOG" id="COG2195">
    <property type="taxonomic scope" value="Bacteria"/>
</dbReference>
<dbReference type="RefSeq" id="WP_052004610.1">
    <property type="nucleotide sequence ID" value="NZ_AZGA01000087.1"/>
</dbReference>
<dbReference type="InterPro" id="IPR010161">
    <property type="entry name" value="Peptidase_M20B"/>
</dbReference>
<dbReference type="EMBL" id="AZGA01000087">
    <property type="protein sequence ID" value="KRM30773.1"/>
    <property type="molecule type" value="Genomic_DNA"/>
</dbReference>
<feature type="binding site" evidence="11">
    <location>
        <position position="88"/>
    </location>
    <ligand>
        <name>Zn(2+)</name>
        <dbReference type="ChEBI" id="CHEBI:29105"/>
        <label>1</label>
    </ligand>
</feature>
<evidence type="ECO:0000256" key="10">
    <source>
        <dbReference type="PIRSR" id="PIRSR037215-1"/>
    </source>
</evidence>
<evidence type="ECO:0000313" key="13">
    <source>
        <dbReference type="EMBL" id="KRM30773.1"/>
    </source>
</evidence>
<dbReference type="PROSITE" id="PS00758">
    <property type="entry name" value="ARGE_DAPE_CPG2_1"/>
    <property type="match status" value="1"/>
</dbReference>
<accession>X0PPY9</accession>
<comment type="similarity">
    <text evidence="2">Belongs to the peptidase M20B family.</text>
</comment>
<evidence type="ECO:0000256" key="7">
    <source>
        <dbReference type="ARBA" id="ARBA00022833"/>
    </source>
</evidence>
<proteinExistence type="inferred from homology"/>
<evidence type="ECO:0000256" key="1">
    <source>
        <dbReference type="ARBA" id="ARBA00000870"/>
    </source>
</evidence>
<dbReference type="Pfam" id="PF01546">
    <property type="entry name" value="Peptidase_M20"/>
    <property type="match status" value="1"/>
</dbReference>
<keyword evidence="7 11" id="KW-0862">Zinc</keyword>
<dbReference type="GO" id="GO:0008270">
    <property type="term" value="F:zinc ion binding"/>
    <property type="evidence" value="ECO:0007669"/>
    <property type="project" value="InterPro"/>
</dbReference>
<gene>
    <name evidence="13" type="ORF">FC83_GL001331</name>
</gene>
<keyword evidence="14" id="KW-1185">Reference proteome</keyword>
<sequence>MNYAIDTQALLKDFITYAKVNTRSDESAPMDQIPTTPGQTKLAQILAQQLRDLGGVSEIKLNPANGYLTALLPSNLTESVASIGFIAHLDTADYEADHVQPQIYNNYDGSDIHFKNGLALTTQQFPNLKHYLGQTLITTDGTTLLGVDDKAGIAAIIAAVRYLLAHPEVKHGPIKIAFGPDEEIGRGADRFDVADFASEFAYTLDNGLVGEIEYETFNAAQAVIDIQGTSVHPGDAKGQLVNAISIAEAIDQAVPQDQRAEDVAGYDGFYLLLSFKGNIDHAQLVYIVRDFDHTNFLKRKQQLIDIVANLNQTYAEPRVTMTMTDQYYNMADIIKKDPYPIDLAKTALRQLGIEPFIRPFRGGTDGSKITYKGMPTPNLFNGGENFHGPYEFVTLEALGKVAETVIEISKIHALQRHKS</sequence>
<dbReference type="PIRSF" id="PIRSF037215">
    <property type="entry name" value="Peptidase_M20B"/>
    <property type="match status" value="1"/>
</dbReference>
<keyword evidence="3" id="KW-0031">Aminopeptidase</keyword>
<dbReference type="AlphaFoldDB" id="X0PPY9"/>
<dbReference type="CDD" id="cd03892">
    <property type="entry name" value="M20_peptT"/>
    <property type="match status" value="1"/>
</dbReference>
<feature type="active site" description="Proton acceptor" evidence="10">
    <location>
        <position position="182"/>
    </location>
</feature>
<dbReference type="SUPFAM" id="SSF53187">
    <property type="entry name" value="Zn-dependent exopeptidases"/>
    <property type="match status" value="1"/>
</dbReference>
<keyword evidence="5 11" id="KW-0479">Metal-binding</keyword>
<feature type="binding site" evidence="11">
    <location>
        <position position="205"/>
    </location>
    <ligand>
        <name>Zn(2+)</name>
        <dbReference type="ChEBI" id="CHEBI:29105"/>
        <label>1</label>
    </ligand>
</feature>
<evidence type="ECO:0000313" key="14">
    <source>
        <dbReference type="Proteomes" id="UP000051236"/>
    </source>
</evidence>
<dbReference type="InterPro" id="IPR001261">
    <property type="entry name" value="ArgE/DapE_CS"/>
</dbReference>
<evidence type="ECO:0000259" key="12">
    <source>
        <dbReference type="Pfam" id="PF07687"/>
    </source>
</evidence>
<evidence type="ECO:0000256" key="9">
    <source>
        <dbReference type="NCBIfam" id="TIGR01882"/>
    </source>
</evidence>
<dbReference type="STRING" id="1423734.FC83_GL001331"/>
<dbReference type="PATRIC" id="fig|1423734.3.peg.1346"/>
<name>X0PPY9_9LACO</name>
<dbReference type="InterPro" id="IPR011650">
    <property type="entry name" value="Peptidase_M20_dimer"/>
</dbReference>
<dbReference type="NCBIfam" id="TIGR01882">
    <property type="entry name" value="peptidase-T"/>
    <property type="match status" value="1"/>
</dbReference>
<evidence type="ECO:0000256" key="11">
    <source>
        <dbReference type="PIRSR" id="PIRSR037215-2"/>
    </source>
</evidence>
<feature type="active site" evidence="10">
    <location>
        <position position="90"/>
    </location>
</feature>
<dbReference type="OrthoDB" id="9804934at2"/>
<dbReference type="GO" id="GO:0045148">
    <property type="term" value="F:tripeptide aminopeptidase activity"/>
    <property type="evidence" value="ECO:0007669"/>
    <property type="project" value="UniProtKB-UniRule"/>
</dbReference>
<evidence type="ECO:0000256" key="8">
    <source>
        <dbReference type="ARBA" id="ARBA00023049"/>
    </source>
</evidence>
<keyword evidence="6" id="KW-0378">Hydrolase</keyword>
<dbReference type="Pfam" id="PF07687">
    <property type="entry name" value="M20_dimer"/>
    <property type="match status" value="1"/>
</dbReference>
<dbReference type="NCBIfam" id="NF003976">
    <property type="entry name" value="PRK05469.1"/>
    <property type="match status" value="1"/>
</dbReference>
<dbReference type="Gene3D" id="3.40.630.10">
    <property type="entry name" value="Zn peptidases"/>
    <property type="match status" value="1"/>
</dbReference>
<evidence type="ECO:0000256" key="6">
    <source>
        <dbReference type="ARBA" id="ARBA00022801"/>
    </source>
</evidence>